<keyword evidence="1" id="KW-0067">ATP-binding</keyword>
<evidence type="ECO:0000313" key="2">
    <source>
        <dbReference type="Proteomes" id="UP000028828"/>
    </source>
</evidence>
<sequence length="35" mass="4387">ADQQRLSRRKMRERIEPLYDRFAEPNAWRLSKRRG</sequence>
<feature type="non-terminal residue" evidence="1">
    <location>
        <position position="1"/>
    </location>
</feature>
<comment type="caution">
    <text evidence="1">The sequence shown here is derived from an EMBL/GenBank/DDBJ whole genome shotgun (WGS) entry which is preliminary data.</text>
</comment>
<dbReference type="EMBL" id="AEYI02000337">
    <property type="protein sequence ID" value="KFG50262.1"/>
    <property type="molecule type" value="Genomic_DNA"/>
</dbReference>
<gene>
    <name evidence="1" type="ORF">TGP89_364960</name>
</gene>
<dbReference type="AlphaFoldDB" id="A0A086L0U4"/>
<evidence type="ECO:0000313" key="1">
    <source>
        <dbReference type="EMBL" id="KFG50262.1"/>
    </source>
</evidence>
<dbReference type="VEuPathDB" id="ToxoDB:TGP89_364960"/>
<name>A0A086L0U4_TOXGO</name>
<proteinExistence type="predicted"/>
<keyword evidence="1" id="KW-0378">Hydrolase</keyword>
<accession>A0A086L0U4</accession>
<dbReference type="Proteomes" id="UP000028828">
    <property type="component" value="Unassembled WGS sequence"/>
</dbReference>
<reference evidence="1 2" key="1">
    <citation type="submission" date="2014-03" db="EMBL/GenBank/DDBJ databases">
        <authorList>
            <person name="Sibley D."/>
            <person name="Venepally P."/>
            <person name="Karamycheva S."/>
            <person name="Hadjithomas M."/>
            <person name="Khan A."/>
            <person name="Brunk B."/>
            <person name="Roos D."/>
            <person name="Caler E."/>
            <person name="Lorenzi H."/>
        </authorList>
    </citation>
    <scope>NUCLEOTIDE SEQUENCE [LARGE SCALE GENOMIC DNA]</scope>
    <source>
        <strain evidence="2">p89</strain>
    </source>
</reference>
<keyword evidence="1" id="KW-0547">Nucleotide-binding</keyword>
<dbReference type="GO" id="GO:0004386">
    <property type="term" value="F:helicase activity"/>
    <property type="evidence" value="ECO:0007669"/>
    <property type="project" value="UniProtKB-KW"/>
</dbReference>
<keyword evidence="1" id="KW-0347">Helicase</keyword>
<organism evidence="1 2">
    <name type="scientific">Toxoplasma gondii p89</name>
    <dbReference type="NCBI Taxonomy" id="943119"/>
    <lineage>
        <taxon>Eukaryota</taxon>
        <taxon>Sar</taxon>
        <taxon>Alveolata</taxon>
        <taxon>Apicomplexa</taxon>
        <taxon>Conoidasida</taxon>
        <taxon>Coccidia</taxon>
        <taxon>Eucoccidiorida</taxon>
        <taxon>Eimeriorina</taxon>
        <taxon>Sarcocystidae</taxon>
        <taxon>Toxoplasma</taxon>
    </lineage>
</organism>
<protein>
    <submittedName>
        <fullName evidence="1">Putative ATP-dependent RNA helicase</fullName>
    </submittedName>
</protein>